<protein>
    <submittedName>
        <fullName evidence="2">Uncharacterized protein</fullName>
    </submittedName>
</protein>
<evidence type="ECO:0000313" key="2">
    <source>
        <dbReference type="WBParaSite" id="PS1159_v2.g1579.t1"/>
    </source>
</evidence>
<sequence>MTTLTSNIRRAANSLAAENLDLDFADKTDINAINDKLTDLEYGQVKAKRQIKAALKKFEDYENRWIEIISTVTDAGKKIYF</sequence>
<dbReference type="Proteomes" id="UP000887580">
    <property type="component" value="Unplaced"/>
</dbReference>
<organism evidence="1 2">
    <name type="scientific">Panagrolaimus sp. PS1159</name>
    <dbReference type="NCBI Taxonomy" id="55785"/>
    <lineage>
        <taxon>Eukaryota</taxon>
        <taxon>Metazoa</taxon>
        <taxon>Ecdysozoa</taxon>
        <taxon>Nematoda</taxon>
        <taxon>Chromadorea</taxon>
        <taxon>Rhabditida</taxon>
        <taxon>Tylenchina</taxon>
        <taxon>Panagrolaimomorpha</taxon>
        <taxon>Panagrolaimoidea</taxon>
        <taxon>Panagrolaimidae</taxon>
        <taxon>Panagrolaimus</taxon>
    </lineage>
</organism>
<accession>A0AC35FBA1</accession>
<evidence type="ECO:0000313" key="1">
    <source>
        <dbReference type="Proteomes" id="UP000887580"/>
    </source>
</evidence>
<name>A0AC35FBA1_9BILA</name>
<proteinExistence type="predicted"/>
<dbReference type="WBParaSite" id="PS1159_v2.g1579.t1">
    <property type="protein sequence ID" value="PS1159_v2.g1579.t1"/>
    <property type="gene ID" value="PS1159_v2.g1579"/>
</dbReference>
<reference evidence="2" key="1">
    <citation type="submission" date="2022-11" db="UniProtKB">
        <authorList>
            <consortium name="WormBaseParasite"/>
        </authorList>
    </citation>
    <scope>IDENTIFICATION</scope>
</reference>